<dbReference type="GO" id="GO:0005524">
    <property type="term" value="F:ATP binding"/>
    <property type="evidence" value="ECO:0007669"/>
    <property type="project" value="UniProtKB-KW"/>
</dbReference>
<dbReference type="Pfam" id="PF25601">
    <property type="entry name" value="AAA_lid_14"/>
    <property type="match status" value="1"/>
</dbReference>
<dbReference type="SMART" id="SM00382">
    <property type="entry name" value="AAA"/>
    <property type="match status" value="1"/>
</dbReference>
<evidence type="ECO:0000313" key="6">
    <source>
        <dbReference type="EMBL" id="QQK77729.1"/>
    </source>
</evidence>
<evidence type="ECO:0000313" key="7">
    <source>
        <dbReference type="Proteomes" id="UP000595823"/>
    </source>
</evidence>
<keyword evidence="4" id="KW-0804">Transcription</keyword>
<evidence type="ECO:0000256" key="3">
    <source>
        <dbReference type="ARBA" id="ARBA00023015"/>
    </source>
</evidence>
<dbReference type="InterPro" id="IPR002078">
    <property type="entry name" value="Sigma_54_int"/>
</dbReference>
<dbReference type="RefSeq" id="WP_200125354.1">
    <property type="nucleotide sequence ID" value="NZ_CP054705.1"/>
</dbReference>
<dbReference type="SUPFAM" id="SSF52540">
    <property type="entry name" value="P-loop containing nucleoside triphosphate hydrolases"/>
    <property type="match status" value="1"/>
</dbReference>
<dbReference type="SUPFAM" id="SSF55785">
    <property type="entry name" value="PYP-like sensor domain (PAS domain)"/>
    <property type="match status" value="1"/>
</dbReference>
<dbReference type="InterPro" id="IPR025662">
    <property type="entry name" value="Sigma_54_int_dom_ATP-bd_1"/>
</dbReference>
<dbReference type="EMBL" id="CP054705">
    <property type="protein sequence ID" value="QQK77729.1"/>
    <property type="molecule type" value="Genomic_DNA"/>
</dbReference>
<reference evidence="6 7" key="1">
    <citation type="submission" date="2020-06" db="EMBL/GenBank/DDBJ databases">
        <title>Genomic analysis of Salicibibacter sp. NKC5-3.</title>
        <authorList>
            <person name="Oh Y.J."/>
        </authorList>
    </citation>
    <scope>NUCLEOTIDE SEQUENCE [LARGE SCALE GENOMIC DNA]</scope>
    <source>
        <strain evidence="6 7">NKC5-3</strain>
    </source>
</reference>
<evidence type="ECO:0000256" key="2">
    <source>
        <dbReference type="ARBA" id="ARBA00022840"/>
    </source>
</evidence>
<keyword evidence="3" id="KW-0805">Transcription regulation</keyword>
<dbReference type="InterPro" id="IPR002197">
    <property type="entry name" value="HTH_Fis"/>
</dbReference>
<evidence type="ECO:0000259" key="5">
    <source>
        <dbReference type="PROSITE" id="PS50045"/>
    </source>
</evidence>
<dbReference type="Gene3D" id="3.40.50.300">
    <property type="entry name" value="P-loop containing nucleotide triphosphate hydrolases"/>
    <property type="match status" value="1"/>
</dbReference>
<dbReference type="PANTHER" id="PTHR32071">
    <property type="entry name" value="TRANSCRIPTIONAL REGULATORY PROTEIN"/>
    <property type="match status" value="1"/>
</dbReference>
<dbReference type="GO" id="GO:0043565">
    <property type="term" value="F:sequence-specific DNA binding"/>
    <property type="evidence" value="ECO:0007669"/>
    <property type="project" value="InterPro"/>
</dbReference>
<dbReference type="SUPFAM" id="SSF46689">
    <property type="entry name" value="Homeodomain-like"/>
    <property type="match status" value="1"/>
</dbReference>
<dbReference type="InterPro" id="IPR035965">
    <property type="entry name" value="PAS-like_dom_sf"/>
</dbReference>
<dbReference type="Pfam" id="PF02954">
    <property type="entry name" value="HTH_8"/>
    <property type="match status" value="1"/>
</dbReference>
<dbReference type="CDD" id="cd00009">
    <property type="entry name" value="AAA"/>
    <property type="match status" value="1"/>
</dbReference>
<keyword evidence="1" id="KW-0547">Nucleotide-binding</keyword>
<accession>A0A7T7CD80</accession>
<dbReference type="InterPro" id="IPR003593">
    <property type="entry name" value="AAA+_ATPase"/>
</dbReference>
<dbReference type="InterPro" id="IPR027417">
    <property type="entry name" value="P-loop_NTPase"/>
</dbReference>
<organism evidence="6 7">
    <name type="scientific">Salicibibacter cibarius</name>
    <dbReference type="NCBI Taxonomy" id="2743000"/>
    <lineage>
        <taxon>Bacteria</taxon>
        <taxon>Bacillati</taxon>
        <taxon>Bacillota</taxon>
        <taxon>Bacilli</taxon>
        <taxon>Bacillales</taxon>
        <taxon>Bacillaceae</taxon>
        <taxon>Salicibibacter</taxon>
    </lineage>
</organism>
<dbReference type="InterPro" id="IPR058031">
    <property type="entry name" value="AAA_lid_NorR"/>
</dbReference>
<dbReference type="InterPro" id="IPR009057">
    <property type="entry name" value="Homeodomain-like_sf"/>
</dbReference>
<keyword evidence="7" id="KW-1185">Reference proteome</keyword>
<dbReference type="PRINTS" id="PR01590">
    <property type="entry name" value="HTHFIS"/>
</dbReference>
<feature type="domain" description="Sigma-54 factor interaction" evidence="5">
    <location>
        <begin position="243"/>
        <end position="473"/>
    </location>
</feature>
<dbReference type="GO" id="GO:0006355">
    <property type="term" value="P:regulation of DNA-templated transcription"/>
    <property type="evidence" value="ECO:0007669"/>
    <property type="project" value="InterPro"/>
</dbReference>
<dbReference type="Gene3D" id="1.10.8.60">
    <property type="match status" value="1"/>
</dbReference>
<sequence length="553" mass="63350">MEQFHLNINQFLNTDIDLLEVNNWEKLQKIKNGFVNYNNNYYMIADGILKQATLIDNSAEFHVVVQTLYEYSVVLVAEHDEIKGYLSLNEMLPQLVHHYQTLLSYFTIITKTSEASVTVINDKREVILWTEGAERIFSLPHEKIQGDDITNHFEKDKLAVTEALYRGQALQQSHHLPRDDVFVLINTSPVYVNGKIVGAVASETDITSQVKLNRELMQASERIHRLEQNLQTLQPSDDPFREIKGQSAPLEHTKRMIEKLRHTEVSVLILGESGVGKELFAKAIHETRETKESPFVAINCGAIPNALFESELFGYERGAFSGADQKGKNGKFELARNGTLFLDEIAEMPLDMQVKLLRVLQDKKYFAVGGSKEIQANFRVIAATNRDLDQFVEEGLFREDLYYRLNVVNLTIPPLRERKEDIVQLVHHFLYELSVRYHKPIPELSPQFMNALLKHNWKGNVRELRNALERLVVFSNDGEAFIEDLPFLAKQVPMNNNESNVQPSTLQASMDKHERQLLTEALKHSGSNKQRCAADLGISRATLYNKLQKHNLE</sequence>
<evidence type="ECO:0000256" key="1">
    <source>
        <dbReference type="ARBA" id="ARBA00022741"/>
    </source>
</evidence>
<name>A0A7T7CD80_9BACI</name>
<gene>
    <name evidence="6" type="ORF">HUG15_20505</name>
</gene>
<dbReference type="PROSITE" id="PS00675">
    <property type="entry name" value="SIGMA54_INTERACT_1"/>
    <property type="match status" value="1"/>
</dbReference>
<dbReference type="Pfam" id="PF00158">
    <property type="entry name" value="Sigma54_activat"/>
    <property type="match status" value="1"/>
</dbReference>
<dbReference type="FunFam" id="3.40.50.300:FF:000006">
    <property type="entry name" value="DNA-binding transcriptional regulator NtrC"/>
    <property type="match status" value="1"/>
</dbReference>
<dbReference type="Gene3D" id="1.10.10.60">
    <property type="entry name" value="Homeodomain-like"/>
    <property type="match status" value="1"/>
</dbReference>
<dbReference type="KEGG" id="scia:HUG15_20505"/>
<evidence type="ECO:0000256" key="4">
    <source>
        <dbReference type="ARBA" id="ARBA00023163"/>
    </source>
</evidence>
<dbReference type="Proteomes" id="UP000595823">
    <property type="component" value="Chromosome"/>
</dbReference>
<protein>
    <submittedName>
        <fullName evidence="6">Sigma 54-interacting transcriptional regulator</fullName>
    </submittedName>
</protein>
<dbReference type="PANTHER" id="PTHR32071:SF57">
    <property type="entry name" value="C4-DICARBOXYLATE TRANSPORT TRANSCRIPTIONAL REGULATORY PROTEIN DCTD"/>
    <property type="match status" value="1"/>
</dbReference>
<proteinExistence type="predicted"/>
<dbReference type="PROSITE" id="PS50045">
    <property type="entry name" value="SIGMA54_INTERACT_4"/>
    <property type="match status" value="1"/>
</dbReference>
<dbReference type="Gene3D" id="3.30.450.20">
    <property type="entry name" value="PAS domain"/>
    <property type="match status" value="1"/>
</dbReference>
<keyword evidence="2" id="KW-0067">ATP-binding</keyword>
<dbReference type="AlphaFoldDB" id="A0A7T7CD80"/>